<proteinExistence type="predicted"/>
<reference evidence="3" key="1">
    <citation type="journal article" date="2012" name="PLoS Genet.">
        <title>The genomes of the fungal plant pathogens Cladosporium fulvum and Dothistroma septosporum reveal adaptation to different hosts and lifestyles but also signatures of common ancestry.</title>
        <authorList>
            <person name="de Wit P.J.G.M."/>
            <person name="van der Burgt A."/>
            <person name="Oekmen B."/>
            <person name="Stergiopoulos I."/>
            <person name="Abd-Elsalam K.A."/>
            <person name="Aerts A.L."/>
            <person name="Bahkali A.H."/>
            <person name="Beenen H.G."/>
            <person name="Chettri P."/>
            <person name="Cox M.P."/>
            <person name="Datema E."/>
            <person name="de Vries R.P."/>
            <person name="Dhillon B."/>
            <person name="Ganley A.R."/>
            <person name="Griffiths S.A."/>
            <person name="Guo Y."/>
            <person name="Hamelin R.C."/>
            <person name="Henrissat B."/>
            <person name="Kabir M.S."/>
            <person name="Jashni M.K."/>
            <person name="Kema G."/>
            <person name="Klaubauf S."/>
            <person name="Lapidus A."/>
            <person name="Levasseur A."/>
            <person name="Lindquist E."/>
            <person name="Mehrabi R."/>
            <person name="Ohm R.A."/>
            <person name="Owen T.J."/>
            <person name="Salamov A."/>
            <person name="Schwelm A."/>
            <person name="Schijlen E."/>
            <person name="Sun H."/>
            <person name="van den Burg H.A."/>
            <person name="van Ham R.C.H.J."/>
            <person name="Zhang S."/>
            <person name="Goodwin S.B."/>
            <person name="Grigoriev I.V."/>
            <person name="Collemare J."/>
            <person name="Bradshaw R.E."/>
        </authorList>
    </citation>
    <scope>NUCLEOTIDE SEQUENCE [LARGE SCALE GENOMIC DNA]</scope>
    <source>
        <strain evidence="3">NZE10 / CBS 128990</strain>
    </source>
</reference>
<dbReference type="HOGENOM" id="CLU_2960712_0_0_1"/>
<reference evidence="2 3" key="2">
    <citation type="journal article" date="2012" name="PLoS Pathog.">
        <title>Diverse lifestyles and strategies of plant pathogenesis encoded in the genomes of eighteen Dothideomycetes fungi.</title>
        <authorList>
            <person name="Ohm R.A."/>
            <person name="Feau N."/>
            <person name="Henrissat B."/>
            <person name="Schoch C.L."/>
            <person name="Horwitz B.A."/>
            <person name="Barry K.W."/>
            <person name="Condon B.J."/>
            <person name="Copeland A.C."/>
            <person name="Dhillon B."/>
            <person name="Glaser F."/>
            <person name="Hesse C.N."/>
            <person name="Kosti I."/>
            <person name="LaButti K."/>
            <person name="Lindquist E.A."/>
            <person name="Lucas S."/>
            <person name="Salamov A.A."/>
            <person name="Bradshaw R.E."/>
            <person name="Ciuffetti L."/>
            <person name="Hamelin R.C."/>
            <person name="Kema G.H.J."/>
            <person name="Lawrence C."/>
            <person name="Scott J.A."/>
            <person name="Spatafora J.W."/>
            <person name="Turgeon B.G."/>
            <person name="de Wit P.J.G.M."/>
            <person name="Zhong S."/>
            <person name="Goodwin S.B."/>
            <person name="Grigoriev I.V."/>
        </authorList>
    </citation>
    <scope>NUCLEOTIDE SEQUENCE [LARGE SCALE GENOMIC DNA]</scope>
    <source>
        <strain evidence="3">NZE10 / CBS 128990</strain>
    </source>
</reference>
<gene>
    <name evidence="2" type="ORF">DOTSEDRAFT_69266</name>
</gene>
<sequence>MTRTGRQVAVDISSSLTPTSTVHNHSVLNSDCLTLVTPAQPGQRSWSSWEAPRWSSSLP</sequence>
<dbReference type="EMBL" id="KB446536">
    <property type="protein sequence ID" value="EME47261.1"/>
    <property type="molecule type" value="Genomic_DNA"/>
</dbReference>
<organism evidence="2 3">
    <name type="scientific">Dothistroma septosporum (strain NZE10 / CBS 128990)</name>
    <name type="common">Red band needle blight fungus</name>
    <name type="synonym">Mycosphaerella pini</name>
    <dbReference type="NCBI Taxonomy" id="675120"/>
    <lineage>
        <taxon>Eukaryota</taxon>
        <taxon>Fungi</taxon>
        <taxon>Dikarya</taxon>
        <taxon>Ascomycota</taxon>
        <taxon>Pezizomycotina</taxon>
        <taxon>Dothideomycetes</taxon>
        <taxon>Dothideomycetidae</taxon>
        <taxon>Mycosphaerellales</taxon>
        <taxon>Mycosphaerellaceae</taxon>
        <taxon>Dothistroma</taxon>
    </lineage>
</organism>
<dbReference type="AlphaFoldDB" id="N1PUU4"/>
<keyword evidence="3" id="KW-1185">Reference proteome</keyword>
<evidence type="ECO:0000313" key="3">
    <source>
        <dbReference type="Proteomes" id="UP000016933"/>
    </source>
</evidence>
<protein>
    <submittedName>
        <fullName evidence="2">Uncharacterized protein</fullName>
    </submittedName>
</protein>
<evidence type="ECO:0000313" key="2">
    <source>
        <dbReference type="EMBL" id="EME47261.1"/>
    </source>
</evidence>
<accession>N1PUU4</accession>
<evidence type="ECO:0000256" key="1">
    <source>
        <dbReference type="SAM" id="MobiDB-lite"/>
    </source>
</evidence>
<feature type="region of interest" description="Disordered" evidence="1">
    <location>
        <begin position="39"/>
        <end position="59"/>
    </location>
</feature>
<dbReference type="Proteomes" id="UP000016933">
    <property type="component" value="Unassembled WGS sequence"/>
</dbReference>
<name>N1PUU4_DOTSN</name>
<feature type="compositionally biased region" description="Polar residues" evidence="1">
    <location>
        <begin position="40"/>
        <end position="59"/>
    </location>
</feature>